<evidence type="ECO:0000256" key="5">
    <source>
        <dbReference type="ARBA" id="ARBA00023125"/>
    </source>
</evidence>
<dbReference type="Proteomes" id="UP000694402">
    <property type="component" value="Unassembled WGS sequence"/>
</dbReference>
<dbReference type="Pfam" id="PF13613">
    <property type="entry name" value="HTH_Tnp_4"/>
    <property type="match status" value="1"/>
</dbReference>
<evidence type="ECO:0000259" key="8">
    <source>
        <dbReference type="Pfam" id="PF13613"/>
    </source>
</evidence>
<evidence type="ECO:0000313" key="9">
    <source>
        <dbReference type="Ensembl" id="ENSOTSP00005157683.1"/>
    </source>
</evidence>
<accession>A0AAZ3SXG6</accession>
<reference evidence="9" key="3">
    <citation type="submission" date="2025-09" db="UniProtKB">
        <authorList>
            <consortium name="Ensembl"/>
        </authorList>
    </citation>
    <scope>IDENTIFICATION</scope>
</reference>
<organism evidence="9 10">
    <name type="scientific">Oncorhynchus tshawytscha</name>
    <name type="common">Chinook salmon</name>
    <name type="synonym">Salmo tshawytscha</name>
    <dbReference type="NCBI Taxonomy" id="74940"/>
    <lineage>
        <taxon>Eukaryota</taxon>
        <taxon>Metazoa</taxon>
        <taxon>Chordata</taxon>
        <taxon>Craniata</taxon>
        <taxon>Vertebrata</taxon>
        <taxon>Euteleostomi</taxon>
        <taxon>Actinopterygii</taxon>
        <taxon>Neopterygii</taxon>
        <taxon>Teleostei</taxon>
        <taxon>Protacanthopterygii</taxon>
        <taxon>Salmoniformes</taxon>
        <taxon>Salmonidae</taxon>
        <taxon>Salmoninae</taxon>
        <taxon>Oncorhynchus</taxon>
    </lineage>
</organism>
<dbReference type="Pfam" id="PF13359">
    <property type="entry name" value="DDE_Tnp_4"/>
    <property type="match status" value="1"/>
</dbReference>
<name>A0AAZ3SXG6_ONCTS</name>
<dbReference type="InterPro" id="IPR027805">
    <property type="entry name" value="Transposase_HTH_dom"/>
</dbReference>
<reference evidence="10" key="1">
    <citation type="journal article" date="2018" name="PLoS ONE">
        <title>Chinook salmon (Oncorhynchus tshawytscha) genome and transcriptome.</title>
        <authorList>
            <person name="Christensen K.A."/>
            <person name="Leong J.S."/>
            <person name="Sakhrani D."/>
            <person name="Biagi C.A."/>
            <person name="Minkley D.R."/>
            <person name="Withler R.E."/>
            <person name="Rondeau E.B."/>
            <person name="Koop B.F."/>
            <person name="Devlin R.H."/>
        </authorList>
    </citation>
    <scope>NUCLEOTIDE SEQUENCE [LARGE SCALE GENOMIC DNA]</scope>
</reference>
<dbReference type="GeneTree" id="ENSGT00940000164656"/>
<evidence type="ECO:0000313" key="10">
    <source>
        <dbReference type="Proteomes" id="UP000694402"/>
    </source>
</evidence>
<feature type="domain" description="THAP-type" evidence="6">
    <location>
        <begin position="23"/>
        <end position="64"/>
    </location>
</feature>
<evidence type="ECO:0000256" key="1">
    <source>
        <dbReference type="ARBA" id="ARBA00001968"/>
    </source>
</evidence>
<keyword evidence="10" id="KW-1185">Reference proteome</keyword>
<evidence type="ECO:0000256" key="2">
    <source>
        <dbReference type="ARBA" id="ARBA00022723"/>
    </source>
</evidence>
<proteinExistence type="predicted"/>
<evidence type="ECO:0000256" key="3">
    <source>
        <dbReference type="ARBA" id="ARBA00022771"/>
    </source>
</evidence>
<dbReference type="InterPro" id="IPR006612">
    <property type="entry name" value="THAP_Znf"/>
</dbReference>
<evidence type="ECO:0008006" key="11">
    <source>
        <dbReference type="Google" id="ProtNLM"/>
    </source>
</evidence>
<reference evidence="9" key="2">
    <citation type="submission" date="2025-08" db="UniProtKB">
        <authorList>
            <consortium name="Ensembl"/>
        </authorList>
    </citation>
    <scope>IDENTIFICATION</scope>
</reference>
<evidence type="ECO:0000256" key="4">
    <source>
        <dbReference type="ARBA" id="ARBA00022833"/>
    </source>
</evidence>
<dbReference type="PANTHER" id="PTHR23080:SF143">
    <property type="entry name" value="SI:DKEY-56D12.4"/>
    <property type="match status" value="1"/>
</dbReference>
<protein>
    <recommendedName>
        <fullName evidence="11">THAP-type domain-containing protein</fullName>
    </recommendedName>
</protein>
<dbReference type="AlphaFoldDB" id="A0AAZ3SXG6"/>
<evidence type="ECO:0000259" key="7">
    <source>
        <dbReference type="Pfam" id="PF13359"/>
    </source>
</evidence>
<dbReference type="Pfam" id="PF05485">
    <property type="entry name" value="THAP"/>
    <property type="match status" value="1"/>
</dbReference>
<sequence length="331" mass="38049">MKSLLLERHSDRGRSECTCVAPYDLHPPPEDAESLRLWLKALNLKKPPKHQFVCSKHFFVKKSTVEHPYPEKWLGYDAPLMTKRCVLVRQSSMTDDTTGQIHQIENGDWPTQIEGMDMPSEKHAQAQWEDPSLSDHNYCSGDHVKPTTCEAGAQCPEAPLYKTLPWYEAEHPLPLYEGSFQFDLTVTLMKLKLNLLQQYLAERFGVSQRIVSRVISYLIDMMEENPREYIPRLLRETIRATMPQCFKDHYPGRTCIIDCSEMALQKSKNLDSRGESFSHYYTQNTIKYLVAIAPCGLVMFISSAYSMEVDVATNIQYNIGFWVPGVPLSRC</sequence>
<evidence type="ECO:0000259" key="6">
    <source>
        <dbReference type="Pfam" id="PF05485"/>
    </source>
</evidence>
<feature type="domain" description="DDE Tnp4" evidence="7">
    <location>
        <begin position="257"/>
        <end position="305"/>
    </location>
</feature>
<keyword evidence="5" id="KW-0238">DNA-binding</keyword>
<comment type="cofactor">
    <cofactor evidence="1">
        <name>a divalent metal cation</name>
        <dbReference type="ChEBI" id="CHEBI:60240"/>
    </cofactor>
</comment>
<feature type="domain" description="Transposase Helix-turn-helix" evidence="8">
    <location>
        <begin position="186"/>
        <end position="225"/>
    </location>
</feature>
<dbReference type="GO" id="GO:0008270">
    <property type="term" value="F:zinc ion binding"/>
    <property type="evidence" value="ECO:0007669"/>
    <property type="project" value="UniProtKB-KW"/>
</dbReference>
<dbReference type="GO" id="GO:0003677">
    <property type="term" value="F:DNA binding"/>
    <property type="evidence" value="ECO:0007669"/>
    <property type="project" value="UniProtKB-KW"/>
</dbReference>
<dbReference type="Ensembl" id="ENSOTST00005179597.1">
    <property type="protein sequence ID" value="ENSOTSP00005157683.1"/>
    <property type="gene ID" value="ENSOTSG00005059326.1"/>
</dbReference>
<keyword evidence="3" id="KW-0863">Zinc-finger</keyword>
<keyword evidence="2" id="KW-0479">Metal-binding</keyword>
<dbReference type="PANTHER" id="PTHR23080">
    <property type="entry name" value="THAP DOMAIN PROTEIN"/>
    <property type="match status" value="1"/>
</dbReference>
<dbReference type="InterPro" id="IPR027806">
    <property type="entry name" value="HARBI1_dom"/>
</dbReference>
<keyword evidence="4" id="KW-0862">Zinc</keyword>